<dbReference type="Gene3D" id="1.10.530.10">
    <property type="match status" value="1"/>
</dbReference>
<sequence>MQLRGPESFATACLFALWGWGSAPAVAQDTPPPPRIVGVLGNALDAAEGGDLDSARALVAPLGAVADSLVTWEFLRGGTASPDAYARFLKAHAHWPLADHLQRLAEAELADADVDSAQVRAFFETRRPLTEEGRLALAFALREADPDRAKELARALWSDAPMSAEDEARLLSAFGSLLEPLHGDRVEALLWTGAREAAARTIPRLDADRQALARARIALQARQSGVDALVAAVPERLRNDPGLAHDRFDFRYDQVSGESAADLMLQQSRAPEGLGRPQAWAARRIALVRAAMSDEDYERAYDLATPHGLEDGIAFVDLAFLAGFLALEHLDDPKQALEHFRALRVRVSSPISLGRAGYWEGRAHEAAGDPVSAQAAYEFAAEYQTAYYGQLAADRIGLPFDSALIDGPTYPDWQETDLAESDLLAAAKLLYDAGDWYEARRFLMHLATQLSAEAELGALADLMLDWGEPNFALKLAKIAVQQGIVLPRAYFPVPAGRVDTTSAPAELILAITRRESEFDPRARSSADARGLMQLLPGTGQMMAQRLGVAFDPLDLTLDPGLNMRLGAAYLAELRDEFGPSLALVAAGYNAGPGRPRRWVSEIGDPRDPQVDFVTWVERVPFAETRNYIMRVAESQVIYRSRLAGSPQPIDLEGIIRGR</sequence>
<comment type="caution">
    <text evidence="7">The sequence shown here is derived from an EMBL/GenBank/DDBJ whole genome shotgun (WGS) entry which is preliminary data.</text>
</comment>
<evidence type="ECO:0000256" key="2">
    <source>
        <dbReference type="ARBA" id="ARBA00009387"/>
    </source>
</evidence>
<dbReference type="CDD" id="cd13401">
    <property type="entry name" value="Slt70-like"/>
    <property type="match status" value="1"/>
</dbReference>
<dbReference type="RefSeq" id="WP_082700056.1">
    <property type="nucleotide sequence ID" value="NZ_FBYC01000001.1"/>
</dbReference>
<proteinExistence type="inferred from homology"/>
<feature type="signal peptide" evidence="4">
    <location>
        <begin position="1"/>
        <end position="27"/>
    </location>
</feature>
<dbReference type="EMBL" id="LJSG01000012">
    <property type="protein sequence ID" value="KPP92460.1"/>
    <property type="molecule type" value="Genomic_DNA"/>
</dbReference>
<organism evidence="7 8">
    <name type="scientific">Roseibaca calidilacus</name>
    <dbReference type="NCBI Taxonomy" id="1666912"/>
    <lineage>
        <taxon>Bacteria</taxon>
        <taxon>Pseudomonadati</taxon>
        <taxon>Pseudomonadota</taxon>
        <taxon>Alphaproteobacteria</taxon>
        <taxon>Rhodobacterales</taxon>
        <taxon>Paracoccaceae</taxon>
        <taxon>Roseinatronobacter</taxon>
    </lineage>
</organism>
<dbReference type="Proteomes" id="UP000050413">
    <property type="component" value="Unassembled WGS sequence"/>
</dbReference>
<evidence type="ECO:0000313" key="8">
    <source>
        <dbReference type="Proteomes" id="UP000050413"/>
    </source>
</evidence>
<dbReference type="GO" id="GO:0042597">
    <property type="term" value="C:periplasmic space"/>
    <property type="evidence" value="ECO:0007669"/>
    <property type="project" value="InterPro"/>
</dbReference>
<evidence type="ECO:0000313" key="7">
    <source>
        <dbReference type="EMBL" id="KPP92460.1"/>
    </source>
</evidence>
<comment type="similarity">
    <text evidence="2">Belongs to the virb1 family.</text>
</comment>
<keyword evidence="9" id="KW-1185">Reference proteome</keyword>
<reference evidence="6 9" key="2">
    <citation type="submission" date="2016-01" db="EMBL/GenBank/DDBJ databases">
        <authorList>
            <person name="Varghese N."/>
        </authorList>
    </citation>
    <scope>NUCLEOTIDE SEQUENCE [LARGE SCALE GENOMIC DNA]</scope>
    <source>
        <strain evidence="6 9">HL-91</strain>
    </source>
</reference>
<evidence type="ECO:0000256" key="1">
    <source>
        <dbReference type="ARBA" id="ARBA00007734"/>
    </source>
</evidence>
<reference evidence="7 8" key="1">
    <citation type="submission" date="2015-09" db="EMBL/GenBank/DDBJ databases">
        <title>Identification and resolution of microdiversity through metagenomic sequencing of parallel consortia.</title>
        <authorList>
            <person name="Nelson W.C."/>
            <person name="Romine M.F."/>
            <person name="Lindemann S.R."/>
        </authorList>
    </citation>
    <scope>NUCLEOTIDE SEQUENCE [LARGE SCALE GENOMIC DNA]</scope>
    <source>
        <strain evidence="7">HL-91</strain>
    </source>
</reference>
<gene>
    <name evidence="7" type="primary">slt</name>
    <name evidence="6" type="ORF">Ga0058931_0443</name>
    <name evidence="7" type="ORF">HLUCCA05_09265</name>
</gene>
<dbReference type="PANTHER" id="PTHR37423:SF2">
    <property type="entry name" value="MEMBRANE-BOUND LYTIC MUREIN TRANSGLYCOSYLASE C"/>
    <property type="match status" value="1"/>
</dbReference>
<feature type="domain" description="Transglycosylase SLT" evidence="5">
    <location>
        <begin position="503"/>
        <end position="602"/>
    </location>
</feature>
<dbReference type="InterPro" id="IPR008258">
    <property type="entry name" value="Transglycosylase_SLT_dom_1"/>
</dbReference>
<dbReference type="PATRIC" id="fig|1666912.4.peg.995"/>
<dbReference type="OrthoDB" id="9815002at2"/>
<dbReference type="SUPFAM" id="SSF48435">
    <property type="entry name" value="Bacterial muramidases"/>
    <property type="match status" value="1"/>
</dbReference>
<evidence type="ECO:0000256" key="3">
    <source>
        <dbReference type="ARBA" id="ARBA00022729"/>
    </source>
</evidence>
<dbReference type="GO" id="GO:0008933">
    <property type="term" value="F:peptidoglycan lytic transglycosylase activity"/>
    <property type="evidence" value="ECO:0007669"/>
    <property type="project" value="InterPro"/>
</dbReference>
<dbReference type="PROSITE" id="PS00922">
    <property type="entry name" value="TRANSGLYCOSYLASE"/>
    <property type="match status" value="1"/>
</dbReference>
<dbReference type="EMBL" id="FBYC01000001">
    <property type="protein sequence ID" value="CUX79756.1"/>
    <property type="molecule type" value="Genomic_DNA"/>
</dbReference>
<evidence type="ECO:0000313" key="6">
    <source>
        <dbReference type="EMBL" id="CUX79756.1"/>
    </source>
</evidence>
<dbReference type="Pfam" id="PF01464">
    <property type="entry name" value="SLT"/>
    <property type="match status" value="1"/>
</dbReference>
<dbReference type="Gene3D" id="1.25.20.10">
    <property type="entry name" value="Bacterial muramidases"/>
    <property type="match status" value="1"/>
</dbReference>
<evidence type="ECO:0000259" key="5">
    <source>
        <dbReference type="Pfam" id="PF01464"/>
    </source>
</evidence>
<dbReference type="STRING" id="1666912.Ga0058931_0443"/>
<protein>
    <submittedName>
        <fullName evidence="6 7">Soluble lytic murein transglycosylase</fullName>
    </submittedName>
</protein>
<dbReference type="InterPro" id="IPR008939">
    <property type="entry name" value="Lytic_TGlycosylase_superhlx_U"/>
</dbReference>
<dbReference type="Proteomes" id="UP000182045">
    <property type="component" value="Unassembled WGS sequence"/>
</dbReference>
<dbReference type="GO" id="GO:0016020">
    <property type="term" value="C:membrane"/>
    <property type="evidence" value="ECO:0007669"/>
    <property type="project" value="InterPro"/>
</dbReference>
<dbReference type="InterPro" id="IPR023346">
    <property type="entry name" value="Lysozyme-like_dom_sf"/>
</dbReference>
<dbReference type="PANTHER" id="PTHR37423">
    <property type="entry name" value="SOLUBLE LYTIC MUREIN TRANSGLYCOSYLASE-RELATED"/>
    <property type="match status" value="1"/>
</dbReference>
<name>A0A0P7YQ98_9RHOB</name>
<dbReference type="GO" id="GO:0004553">
    <property type="term" value="F:hydrolase activity, hydrolyzing O-glycosyl compounds"/>
    <property type="evidence" value="ECO:0007669"/>
    <property type="project" value="InterPro"/>
</dbReference>
<evidence type="ECO:0000313" key="9">
    <source>
        <dbReference type="Proteomes" id="UP000182045"/>
    </source>
</evidence>
<dbReference type="InterPro" id="IPR000189">
    <property type="entry name" value="Transglyc_AS"/>
</dbReference>
<comment type="similarity">
    <text evidence="1">Belongs to the transglycosylase Slt family.</text>
</comment>
<keyword evidence="3 4" id="KW-0732">Signal</keyword>
<dbReference type="SUPFAM" id="SSF53955">
    <property type="entry name" value="Lysozyme-like"/>
    <property type="match status" value="1"/>
</dbReference>
<feature type="chain" id="PRO_5010288603" evidence="4">
    <location>
        <begin position="28"/>
        <end position="658"/>
    </location>
</feature>
<dbReference type="AlphaFoldDB" id="A0A0P7YQ98"/>
<accession>A0A0P7YQ98</accession>
<dbReference type="GO" id="GO:0000270">
    <property type="term" value="P:peptidoglycan metabolic process"/>
    <property type="evidence" value="ECO:0007669"/>
    <property type="project" value="InterPro"/>
</dbReference>
<evidence type="ECO:0000256" key="4">
    <source>
        <dbReference type="SAM" id="SignalP"/>
    </source>
</evidence>